<dbReference type="GO" id="GO:0030170">
    <property type="term" value="F:pyridoxal phosphate binding"/>
    <property type="evidence" value="ECO:0007669"/>
    <property type="project" value="InterPro"/>
</dbReference>
<dbReference type="InterPro" id="IPR004637">
    <property type="entry name" value="Dat"/>
</dbReference>
<evidence type="ECO:0000256" key="4">
    <source>
        <dbReference type="ARBA" id="ARBA00008954"/>
    </source>
</evidence>
<proteinExistence type="inferred from homology"/>
<dbReference type="InterPro" id="IPR005814">
    <property type="entry name" value="Aminotrans_3"/>
</dbReference>
<dbReference type="EC" id="2.6.1.76" evidence="5"/>
<evidence type="ECO:0000256" key="10">
    <source>
        <dbReference type="ARBA" id="ARBA00029744"/>
    </source>
</evidence>
<comment type="pathway">
    <text evidence="3">Amine and polyamine biosynthesis; ectoine biosynthesis; L-ectoine from L-aspartate 4-semialdehyde: step 1/3.</text>
</comment>
<evidence type="ECO:0000313" key="16">
    <source>
        <dbReference type="Proteomes" id="UP000019277"/>
    </source>
</evidence>
<dbReference type="AlphaFoldDB" id="W7IUS6"/>
<evidence type="ECO:0000256" key="5">
    <source>
        <dbReference type="ARBA" id="ARBA00013155"/>
    </source>
</evidence>
<evidence type="ECO:0000256" key="9">
    <source>
        <dbReference type="ARBA" id="ARBA00022898"/>
    </source>
</evidence>
<dbReference type="InterPro" id="IPR015424">
    <property type="entry name" value="PyrdxlP-dep_Trfase"/>
</dbReference>
<evidence type="ECO:0000256" key="8">
    <source>
        <dbReference type="ARBA" id="ARBA00022679"/>
    </source>
</evidence>
<dbReference type="SUPFAM" id="SSF53383">
    <property type="entry name" value="PLP-dependent transferases"/>
    <property type="match status" value="1"/>
</dbReference>
<comment type="cofactor">
    <cofactor evidence="1">
        <name>pyridoxal 5'-phosphate</name>
        <dbReference type="ChEBI" id="CHEBI:597326"/>
    </cofactor>
</comment>
<evidence type="ECO:0000256" key="12">
    <source>
        <dbReference type="ARBA" id="ARBA00031476"/>
    </source>
</evidence>
<dbReference type="PATRIC" id="fig|909613.9.peg.4177"/>
<dbReference type="GO" id="GO:0045303">
    <property type="term" value="F:diaminobutyrate-2-oxoglutarate transaminase activity"/>
    <property type="evidence" value="ECO:0007669"/>
    <property type="project" value="UniProtKB-EC"/>
</dbReference>
<dbReference type="RefSeq" id="WP_052021417.1">
    <property type="nucleotide sequence ID" value="NZ_AYXG01000155.1"/>
</dbReference>
<dbReference type="PANTHER" id="PTHR43552">
    <property type="entry name" value="DIAMINOBUTYRATE--2-OXOGLUTARATE AMINOTRANSFERASE"/>
    <property type="match status" value="1"/>
</dbReference>
<keyword evidence="9 14" id="KW-0663">Pyridoxal phosphate</keyword>
<comment type="similarity">
    <text evidence="4 14">Belongs to the class-III pyridoxal-phosphate-dependent aminotransferase family.</text>
</comment>
<dbReference type="PROSITE" id="PS00600">
    <property type="entry name" value="AA_TRANSFER_CLASS_3"/>
    <property type="match status" value="1"/>
</dbReference>
<evidence type="ECO:0000256" key="1">
    <source>
        <dbReference type="ARBA" id="ARBA00001933"/>
    </source>
</evidence>
<dbReference type="STRING" id="909613.UO65_4175"/>
<keyword evidence="8 15" id="KW-0808">Transferase</keyword>
<keyword evidence="16" id="KW-1185">Reference proteome</keyword>
<organism evidence="15 16">
    <name type="scientific">Actinokineospora spheciospongiae</name>
    <dbReference type="NCBI Taxonomy" id="909613"/>
    <lineage>
        <taxon>Bacteria</taxon>
        <taxon>Bacillati</taxon>
        <taxon>Actinomycetota</taxon>
        <taxon>Actinomycetes</taxon>
        <taxon>Pseudonocardiales</taxon>
        <taxon>Pseudonocardiaceae</taxon>
        <taxon>Actinokineospora</taxon>
    </lineage>
</organism>
<comment type="catalytic activity">
    <reaction evidence="13">
        <text>L-2,4-diaminobutanoate + 2-oxoglutarate = L-aspartate 4-semialdehyde + L-glutamate</text>
        <dbReference type="Rhea" id="RHEA:11160"/>
        <dbReference type="ChEBI" id="CHEBI:16810"/>
        <dbReference type="ChEBI" id="CHEBI:29985"/>
        <dbReference type="ChEBI" id="CHEBI:58761"/>
        <dbReference type="ChEBI" id="CHEBI:537519"/>
        <dbReference type="EC" id="2.6.1.76"/>
    </reaction>
</comment>
<evidence type="ECO:0000256" key="11">
    <source>
        <dbReference type="ARBA" id="ARBA00030665"/>
    </source>
</evidence>
<sequence>MTVAAVQSGQAGSAGSSVFDEVESRVRLYCRKFPAVFTSARGSTLVAEDGREFLDFFCGAGALNYGHNDPRMVARLVEYLHSGGPLHGLDLHTTAKRHFLRRLRDVVLAPRGLDHRVQFCGPTGTDAVEAALKVTRKATGRRQVVAFTGAFHGMSHGSLSVTGSRAARGGHHLGGDVLFLPYEDGPTGRFDSLAVLAHLIDDPSGGAGPPAAVLVESLQMDGGVYPASAGWLRALRELTAARGVPLVCDEIQAGCGRTGRFFGFEHAGIVPDAITLSKSLGGAGLPISVLLLRPELDVWEPGEHTGTFRGNQLAFVAGAAALDLWEDPAFLARLALHGDRMARFAADVRALGLPTRARGMVVGVDTPTLEAAERVQRDCYDRGLILETCGRRDSVLKVTPPLTITRADLDRGLGVLHAAIHREITPGREQG</sequence>
<gene>
    <name evidence="15" type="ORF">UO65_4175</name>
</gene>
<dbReference type="Proteomes" id="UP000019277">
    <property type="component" value="Unassembled WGS sequence"/>
</dbReference>
<evidence type="ECO:0000256" key="3">
    <source>
        <dbReference type="ARBA" id="ARBA00004946"/>
    </source>
</evidence>
<accession>W7IUS6</accession>
<comment type="function">
    <text evidence="2">Catalyzes reversively the conversion of L-aspartate beta-semialdehyde (ASA) to L-2,4-diaminobutyrate (DABA) by transamination with L-glutamate.</text>
</comment>
<dbReference type="eggNOG" id="COG0160">
    <property type="taxonomic scope" value="Bacteria"/>
</dbReference>
<dbReference type="OrthoDB" id="9801052at2"/>
<dbReference type="NCBIfam" id="NF006733">
    <property type="entry name" value="PRK09264.1"/>
    <property type="match status" value="1"/>
</dbReference>
<dbReference type="PANTHER" id="PTHR43552:SF2">
    <property type="entry name" value="DIAMINOBUTYRATE--2-OXOGLUTARATE TRANSAMINASE"/>
    <property type="match status" value="1"/>
</dbReference>
<dbReference type="InterPro" id="IPR015421">
    <property type="entry name" value="PyrdxlP-dep_Trfase_major"/>
</dbReference>
<name>W7IUS6_9PSEU</name>
<keyword evidence="7 15" id="KW-0032">Aminotransferase</keyword>
<dbReference type="CDD" id="cd00610">
    <property type="entry name" value="OAT_like"/>
    <property type="match status" value="1"/>
</dbReference>
<dbReference type="InterPro" id="IPR049704">
    <property type="entry name" value="Aminotrans_3_PPA_site"/>
</dbReference>
<dbReference type="EMBL" id="AYXG01000155">
    <property type="protein sequence ID" value="EWC60507.1"/>
    <property type="molecule type" value="Genomic_DNA"/>
</dbReference>
<protein>
    <recommendedName>
        <fullName evidence="6">Diaminobutyrate--2-oxoglutarate transaminase</fullName>
        <ecNumber evidence="5">2.6.1.76</ecNumber>
    </recommendedName>
    <alternativeName>
        <fullName evidence="11">DABA aminotransferase</fullName>
    </alternativeName>
    <alternativeName>
        <fullName evidence="12">Diaminobutyrate--2-oxoglutarate aminotransferase</fullName>
    </alternativeName>
    <alternativeName>
        <fullName evidence="10">L-2,4-diaminobutyric acid transaminase</fullName>
    </alternativeName>
</protein>
<dbReference type="PIRSF" id="PIRSF000521">
    <property type="entry name" value="Transaminase_4ab_Lys_Orn"/>
    <property type="match status" value="1"/>
</dbReference>
<evidence type="ECO:0000256" key="6">
    <source>
        <dbReference type="ARBA" id="ARBA00014798"/>
    </source>
</evidence>
<evidence type="ECO:0000256" key="13">
    <source>
        <dbReference type="ARBA" id="ARBA00049111"/>
    </source>
</evidence>
<evidence type="ECO:0000256" key="2">
    <source>
        <dbReference type="ARBA" id="ARBA00002189"/>
    </source>
</evidence>
<dbReference type="Gene3D" id="3.90.1150.10">
    <property type="entry name" value="Aspartate Aminotransferase, domain 1"/>
    <property type="match status" value="1"/>
</dbReference>
<dbReference type="InterPro" id="IPR015422">
    <property type="entry name" value="PyrdxlP-dep_Trfase_small"/>
</dbReference>
<evidence type="ECO:0000313" key="15">
    <source>
        <dbReference type="EMBL" id="EWC60507.1"/>
    </source>
</evidence>
<dbReference type="Pfam" id="PF00202">
    <property type="entry name" value="Aminotran_3"/>
    <property type="match status" value="1"/>
</dbReference>
<dbReference type="Gene3D" id="3.40.640.10">
    <property type="entry name" value="Type I PLP-dependent aspartate aminotransferase-like (Major domain)"/>
    <property type="match status" value="1"/>
</dbReference>
<evidence type="ECO:0000256" key="14">
    <source>
        <dbReference type="RuleBase" id="RU003560"/>
    </source>
</evidence>
<keyword evidence="15" id="KW-0670">Pyruvate</keyword>
<reference evidence="15 16" key="1">
    <citation type="journal article" date="2014" name="Genome Announc.">
        <title>Draft Genome Sequence of the Antitrypanosomally Active Sponge-Associated Bacterium Actinokineospora sp. Strain EG49.</title>
        <authorList>
            <person name="Harjes J."/>
            <person name="Ryu T."/>
            <person name="Abdelmohsen U.R."/>
            <person name="Moitinho-Silva L."/>
            <person name="Horn H."/>
            <person name="Ravasi T."/>
            <person name="Hentschel U."/>
        </authorList>
    </citation>
    <scope>NUCLEOTIDE SEQUENCE [LARGE SCALE GENOMIC DNA]</scope>
    <source>
        <strain evidence="15 16">EG49</strain>
    </source>
</reference>
<comment type="caution">
    <text evidence="15">The sequence shown here is derived from an EMBL/GenBank/DDBJ whole genome shotgun (WGS) entry which is preliminary data.</text>
</comment>
<evidence type="ECO:0000256" key="7">
    <source>
        <dbReference type="ARBA" id="ARBA00022576"/>
    </source>
</evidence>